<dbReference type="PIRSF" id="PIRSF037495">
    <property type="entry name" value="Opine_OX_OoxA/HcnB"/>
    <property type="match status" value="1"/>
</dbReference>
<dbReference type="Proteomes" id="UP000823821">
    <property type="component" value="Unassembled WGS sequence"/>
</dbReference>
<evidence type="ECO:0000256" key="1">
    <source>
        <dbReference type="ARBA" id="ARBA00023002"/>
    </source>
</evidence>
<dbReference type="Gene3D" id="1.10.10.1100">
    <property type="entry name" value="BFD-like [2Fe-2S]-binding domain"/>
    <property type="match status" value="1"/>
</dbReference>
<dbReference type="PRINTS" id="PR00469">
    <property type="entry name" value="PNDRDTASEII"/>
</dbReference>
<dbReference type="Pfam" id="PF07992">
    <property type="entry name" value="Pyr_redox_2"/>
    <property type="match status" value="1"/>
</dbReference>
<dbReference type="EMBL" id="DWZD01000047">
    <property type="protein sequence ID" value="HJA79702.1"/>
    <property type="molecule type" value="Genomic_DNA"/>
</dbReference>
<gene>
    <name evidence="4" type="ORF">H9784_09100</name>
</gene>
<reference evidence="4" key="1">
    <citation type="journal article" date="2021" name="PeerJ">
        <title>Extensive microbial diversity within the chicken gut microbiome revealed by metagenomics and culture.</title>
        <authorList>
            <person name="Gilroy R."/>
            <person name="Ravi A."/>
            <person name="Getino M."/>
            <person name="Pursley I."/>
            <person name="Horton D.L."/>
            <person name="Alikhan N.F."/>
            <person name="Baker D."/>
            <person name="Gharbi K."/>
            <person name="Hall N."/>
            <person name="Watson M."/>
            <person name="Adriaenssens E.M."/>
            <person name="Foster-Nyarko E."/>
            <person name="Jarju S."/>
            <person name="Secka A."/>
            <person name="Antonio M."/>
            <person name="Oren A."/>
            <person name="Chaudhuri R.R."/>
            <person name="La Ragione R."/>
            <person name="Hildebrand F."/>
            <person name="Pallen M.J."/>
        </authorList>
    </citation>
    <scope>NUCLEOTIDE SEQUENCE</scope>
    <source>
        <strain evidence="4">5032</strain>
    </source>
</reference>
<dbReference type="InterPro" id="IPR036188">
    <property type="entry name" value="FAD/NAD-bd_sf"/>
</dbReference>
<dbReference type="Pfam" id="PF17806">
    <property type="entry name" value="SO_alpha_A3"/>
    <property type="match status" value="1"/>
</dbReference>
<dbReference type="SUPFAM" id="SSF51905">
    <property type="entry name" value="FAD/NAD(P)-binding domain"/>
    <property type="match status" value="1"/>
</dbReference>
<feature type="domain" description="FAD/NAD(P)-binding" evidence="2">
    <location>
        <begin position="6"/>
        <end position="319"/>
    </location>
</feature>
<accession>A0A9D2HP30</accession>
<dbReference type="PANTHER" id="PTHR42949">
    <property type="entry name" value="ANAEROBIC GLYCEROL-3-PHOSPHATE DEHYDROGENASE SUBUNIT B"/>
    <property type="match status" value="1"/>
</dbReference>
<protein>
    <submittedName>
        <fullName evidence="4">FAD-dependent oxidoreductase</fullName>
    </submittedName>
</protein>
<dbReference type="CDD" id="cd19946">
    <property type="entry name" value="GlpA-like_Fer2_BFD-like"/>
    <property type="match status" value="1"/>
</dbReference>
<dbReference type="AlphaFoldDB" id="A0A9D2HP30"/>
<dbReference type="Gene3D" id="3.50.50.60">
    <property type="entry name" value="FAD/NAD(P)-binding domain"/>
    <property type="match status" value="1"/>
</dbReference>
<dbReference type="PRINTS" id="PR00368">
    <property type="entry name" value="FADPNR"/>
</dbReference>
<proteinExistence type="predicted"/>
<reference evidence="4" key="2">
    <citation type="submission" date="2021-04" db="EMBL/GenBank/DDBJ databases">
        <authorList>
            <person name="Gilroy R."/>
        </authorList>
    </citation>
    <scope>NUCLEOTIDE SEQUENCE</scope>
    <source>
        <strain evidence="4">5032</strain>
    </source>
</reference>
<dbReference type="PROSITE" id="PS51257">
    <property type="entry name" value="PROKAR_LIPOPROTEIN"/>
    <property type="match status" value="1"/>
</dbReference>
<dbReference type="InterPro" id="IPR051691">
    <property type="entry name" value="Metab_Enz_Cyan_OpOx_G3PDH"/>
</dbReference>
<name>A0A9D2HP30_9BACT</name>
<dbReference type="InterPro" id="IPR023753">
    <property type="entry name" value="FAD/NAD-binding_dom"/>
</dbReference>
<organism evidence="4 5">
    <name type="scientific">Candidatus Desulfovibrio intestinavium</name>
    <dbReference type="NCBI Taxonomy" id="2838534"/>
    <lineage>
        <taxon>Bacteria</taxon>
        <taxon>Pseudomonadati</taxon>
        <taxon>Thermodesulfobacteriota</taxon>
        <taxon>Desulfovibrionia</taxon>
        <taxon>Desulfovibrionales</taxon>
        <taxon>Desulfovibrionaceae</taxon>
        <taxon>Desulfovibrio</taxon>
    </lineage>
</organism>
<dbReference type="InterPro" id="IPR041854">
    <property type="entry name" value="BFD-like_2Fe2S-bd_dom_sf"/>
</dbReference>
<dbReference type="InterPro" id="IPR017224">
    <property type="entry name" value="Opine_Oxase_asu/HCN_bsu"/>
</dbReference>
<evidence type="ECO:0000259" key="2">
    <source>
        <dbReference type="Pfam" id="PF07992"/>
    </source>
</evidence>
<sequence length="470" mass="50756">MKVSNFDCAIIGAGPAGLAAACAARECGLEVALLDEQPAPGGQLFRNVESPLTQRVLDEADKRSGLELVARFRESGTDYRPQATVWAIEGTTVCYSRGGVSEHLTASHIILTPGGMERPVPFPGWTLPGVMGAGGMDILLRSASLPQISPSKPVVLCGNGPLLLLLACHLLDAGVPVAAWLDTGDMARRMAALPRMLAALGDLAYLAKGLRMARRVLASRIPIIRNVRNVRAEGDGHVEFVRFTDSRGEQRLPAGMLLRHEGIIPRTHIPNALGLELTWDNVQRCWHPVTDIFGRTSCGHIAIAGDSAFVHGGDASLLKGRLAGIDAARRLHVISEAEAEHRHAEALHGLRRLIRARDFLRHVFAPRPEIFEVPDETIVCRCENVRAGDIRAAVHEGFTNVNEIKRFTRCGMGPCQGRMCGQALAEIAAQATGLSPHSVDMLHVRMPFRPVTLNEYCTLNGLGLDDSQGA</sequence>
<dbReference type="InterPro" id="IPR041117">
    <property type="entry name" value="SoxA_A3"/>
</dbReference>
<evidence type="ECO:0000259" key="3">
    <source>
        <dbReference type="Pfam" id="PF17806"/>
    </source>
</evidence>
<feature type="domain" description="SoxA A3" evidence="3">
    <location>
        <begin position="379"/>
        <end position="454"/>
    </location>
</feature>
<keyword evidence="1" id="KW-0560">Oxidoreductase</keyword>
<evidence type="ECO:0000313" key="5">
    <source>
        <dbReference type="Proteomes" id="UP000823821"/>
    </source>
</evidence>
<dbReference type="PANTHER" id="PTHR42949:SF3">
    <property type="entry name" value="ANAEROBIC GLYCEROL-3-PHOSPHATE DEHYDROGENASE SUBUNIT B"/>
    <property type="match status" value="1"/>
</dbReference>
<comment type="caution">
    <text evidence="4">The sequence shown here is derived from an EMBL/GenBank/DDBJ whole genome shotgun (WGS) entry which is preliminary data.</text>
</comment>
<dbReference type="GO" id="GO:0016491">
    <property type="term" value="F:oxidoreductase activity"/>
    <property type="evidence" value="ECO:0007669"/>
    <property type="project" value="UniProtKB-KW"/>
</dbReference>
<evidence type="ECO:0000313" key="4">
    <source>
        <dbReference type="EMBL" id="HJA79702.1"/>
    </source>
</evidence>